<gene>
    <name evidence="1" type="ORF">BN1221_03090c</name>
</gene>
<dbReference type="EMBL" id="CGIG01000001">
    <property type="protein sequence ID" value="CPR18220.1"/>
    <property type="molecule type" value="Genomic_DNA"/>
</dbReference>
<sequence length="48" mass="5527">MNGHNLAPSPIYAIEYVPEYLQLDIPMIFKSLTTIQPYFANISSLRKQ</sequence>
<keyword evidence="2" id="KW-1185">Reference proteome</keyword>
<accession>A0A0G4JXL6</accession>
<proteinExistence type="predicted"/>
<evidence type="ECO:0000313" key="1">
    <source>
        <dbReference type="EMBL" id="CPR18220.1"/>
    </source>
</evidence>
<dbReference type="Proteomes" id="UP000044377">
    <property type="component" value="Unassembled WGS sequence"/>
</dbReference>
<dbReference type="AlphaFoldDB" id="A0A0G4JXL6"/>
<protein>
    <submittedName>
        <fullName evidence="1">Uncharacterized protein</fullName>
    </submittedName>
</protein>
<evidence type="ECO:0000313" key="2">
    <source>
        <dbReference type="Proteomes" id="UP000044377"/>
    </source>
</evidence>
<name>A0A0G4JXL6_9GAMM</name>
<organism evidence="1 2">
    <name type="scientific">Brenneria goodwinii</name>
    <dbReference type="NCBI Taxonomy" id="1109412"/>
    <lineage>
        <taxon>Bacteria</taxon>
        <taxon>Pseudomonadati</taxon>
        <taxon>Pseudomonadota</taxon>
        <taxon>Gammaproteobacteria</taxon>
        <taxon>Enterobacterales</taxon>
        <taxon>Pectobacteriaceae</taxon>
        <taxon>Brenneria</taxon>
    </lineage>
</organism>
<reference evidence="2" key="1">
    <citation type="submission" date="2015-01" db="EMBL/GenBank/DDBJ databases">
        <authorList>
            <person name="Paterson Steve"/>
        </authorList>
    </citation>
    <scope>NUCLEOTIDE SEQUENCE [LARGE SCALE GENOMIC DNA]</scope>
    <source>
        <strain evidence="2">OBR1</strain>
    </source>
</reference>